<dbReference type="EMBL" id="VFSS01000003">
    <property type="protein sequence ID" value="TPE57576.1"/>
    <property type="molecule type" value="Genomic_DNA"/>
</dbReference>
<organism evidence="2 3">
    <name type="scientific">[Mycoplasma] falconis</name>
    <dbReference type="NCBI Taxonomy" id="92403"/>
    <lineage>
        <taxon>Bacteria</taxon>
        <taxon>Bacillati</taxon>
        <taxon>Mycoplasmatota</taxon>
        <taxon>Mycoplasmoidales</taxon>
        <taxon>Metamycoplasmataceae</taxon>
        <taxon>Metamycoplasma</taxon>
    </lineage>
</organism>
<keyword evidence="1" id="KW-1133">Transmembrane helix</keyword>
<keyword evidence="3" id="KW-1185">Reference proteome</keyword>
<proteinExistence type="predicted"/>
<evidence type="ECO:0008006" key="4">
    <source>
        <dbReference type="Google" id="ProtNLM"/>
    </source>
</evidence>
<feature type="transmembrane region" description="Helical" evidence="1">
    <location>
        <begin position="20"/>
        <end position="43"/>
    </location>
</feature>
<keyword evidence="1" id="KW-0812">Transmembrane</keyword>
<keyword evidence="1" id="KW-0472">Membrane</keyword>
<dbReference type="Proteomes" id="UP000319776">
    <property type="component" value="Unassembled WGS sequence"/>
</dbReference>
<feature type="transmembrane region" description="Helical" evidence="1">
    <location>
        <begin position="49"/>
        <end position="71"/>
    </location>
</feature>
<comment type="caution">
    <text evidence="2">The sequence shown here is derived from an EMBL/GenBank/DDBJ whole genome shotgun (WGS) entry which is preliminary data.</text>
</comment>
<evidence type="ECO:0000256" key="1">
    <source>
        <dbReference type="SAM" id="Phobius"/>
    </source>
</evidence>
<accession>A0A501XAT8</accession>
<name>A0A501XAT8_9BACT</name>
<sequence length="121" mass="14219">MLTKDNINKTLSKYQKYNKAIIYTFMILESLLTLAIVLLLAISNNRTNMFISIGFGIAMAIGWIIISFNFVKYMYAAHLKEYFENYKDNSASFIRVHVNLKKISKRYKNKYSPEIEKSLVW</sequence>
<evidence type="ECO:0000313" key="3">
    <source>
        <dbReference type="Proteomes" id="UP000319776"/>
    </source>
</evidence>
<dbReference type="AlphaFoldDB" id="A0A501XAT8"/>
<evidence type="ECO:0000313" key="2">
    <source>
        <dbReference type="EMBL" id="TPE57576.1"/>
    </source>
</evidence>
<reference evidence="2 3" key="1">
    <citation type="submission" date="2019-06" db="EMBL/GenBank/DDBJ databases">
        <title>Mycoplasma falconis type strain whole genome sequence.</title>
        <authorList>
            <person name="Spergser J."/>
        </authorList>
    </citation>
    <scope>NUCLEOTIDE SEQUENCE [LARGE SCALE GENOMIC DNA]</scope>
    <source>
        <strain evidence="2 3">ATCC 51372</strain>
    </source>
</reference>
<protein>
    <recommendedName>
        <fullName evidence="4">DUF4231 domain-containing protein</fullName>
    </recommendedName>
</protein>
<dbReference type="RefSeq" id="WP_140781228.1">
    <property type="nucleotide sequence ID" value="NZ_VFSS01000003.1"/>
</dbReference>
<gene>
    <name evidence="2" type="ORF">FJO69_01430</name>
</gene>